<evidence type="ECO:0000313" key="10">
    <source>
        <dbReference type="Proteomes" id="UP000054321"/>
    </source>
</evidence>
<dbReference type="SUPFAM" id="SSF54373">
    <property type="entry name" value="FAD-linked reductases, C-terminal domain"/>
    <property type="match status" value="1"/>
</dbReference>
<evidence type="ECO:0000256" key="1">
    <source>
        <dbReference type="ARBA" id="ARBA00001974"/>
    </source>
</evidence>
<evidence type="ECO:0000259" key="8">
    <source>
        <dbReference type="Pfam" id="PF01266"/>
    </source>
</evidence>
<dbReference type="GO" id="GO:0050031">
    <property type="term" value="F:L-pipecolate oxidase activity"/>
    <property type="evidence" value="ECO:0007669"/>
    <property type="project" value="EnsemblFungi"/>
</dbReference>
<keyword evidence="10" id="KW-1185">Reference proteome</keyword>
<reference evidence="9 10" key="1">
    <citation type="submission" date="2014-04" db="EMBL/GenBank/DDBJ databases">
        <authorList>
            <consortium name="DOE Joint Genome Institute"/>
            <person name="Kuo A."/>
            <person name="Martino E."/>
            <person name="Perotto S."/>
            <person name="Kohler A."/>
            <person name="Nagy L.G."/>
            <person name="Floudas D."/>
            <person name="Copeland A."/>
            <person name="Barry K.W."/>
            <person name="Cichocki N."/>
            <person name="Veneault-Fourrey C."/>
            <person name="LaButti K."/>
            <person name="Lindquist E.A."/>
            <person name="Lipzen A."/>
            <person name="Lundell T."/>
            <person name="Morin E."/>
            <person name="Murat C."/>
            <person name="Sun H."/>
            <person name="Tunlid A."/>
            <person name="Henrissat B."/>
            <person name="Grigoriev I.V."/>
            <person name="Hibbett D.S."/>
            <person name="Martin F."/>
            <person name="Nordberg H.P."/>
            <person name="Cantor M.N."/>
            <person name="Hua S.X."/>
        </authorList>
    </citation>
    <scope>NUCLEOTIDE SEQUENCE [LARGE SCALE GENOMIC DNA]</scope>
    <source>
        <strain evidence="9 10">Zn</strain>
    </source>
</reference>
<dbReference type="Gene3D" id="3.50.50.60">
    <property type="entry name" value="FAD/NAD(P)-binding domain"/>
    <property type="match status" value="1"/>
</dbReference>
<dbReference type="InterPro" id="IPR036188">
    <property type="entry name" value="FAD/NAD-bd_sf"/>
</dbReference>
<feature type="domain" description="FAD dependent oxidoreductase" evidence="8">
    <location>
        <begin position="8"/>
        <end position="385"/>
    </location>
</feature>
<feature type="chain" id="PRO_5002165049" description="FAD dependent oxidoreductase domain-containing protein" evidence="7">
    <location>
        <begin position="23"/>
        <end position="432"/>
    </location>
</feature>
<dbReference type="PANTHER" id="PTHR10961:SF45">
    <property type="entry name" value="FAD DEPENDENT OXIDOREDUCTASE DOMAIN-CONTAINING PROTEIN-RELATED"/>
    <property type="match status" value="1"/>
</dbReference>
<keyword evidence="5" id="KW-0560">Oxidoreductase</keyword>
<dbReference type="HOGENOM" id="CLU_007884_0_1_1"/>
<dbReference type="SUPFAM" id="SSF51905">
    <property type="entry name" value="FAD/NAD(P)-binding domain"/>
    <property type="match status" value="1"/>
</dbReference>
<dbReference type="GO" id="GO:0050660">
    <property type="term" value="F:flavin adenine dinucleotide binding"/>
    <property type="evidence" value="ECO:0007669"/>
    <property type="project" value="EnsemblFungi"/>
</dbReference>
<dbReference type="PANTHER" id="PTHR10961">
    <property type="entry name" value="PEROXISOMAL SARCOSINE OXIDASE"/>
    <property type="match status" value="1"/>
</dbReference>
<dbReference type="Proteomes" id="UP000054321">
    <property type="component" value="Unassembled WGS sequence"/>
</dbReference>
<dbReference type="Gene3D" id="3.30.9.10">
    <property type="entry name" value="D-Amino Acid Oxidase, subunit A, domain 2"/>
    <property type="match status" value="1"/>
</dbReference>
<evidence type="ECO:0000256" key="6">
    <source>
        <dbReference type="SAM" id="MobiDB-lite"/>
    </source>
</evidence>
<evidence type="ECO:0000256" key="3">
    <source>
        <dbReference type="ARBA" id="ARBA00022630"/>
    </source>
</evidence>
<dbReference type="InterPro" id="IPR006076">
    <property type="entry name" value="FAD-dep_OxRdtase"/>
</dbReference>
<dbReference type="InterPro" id="IPR045170">
    <property type="entry name" value="MTOX"/>
</dbReference>
<evidence type="ECO:0000256" key="2">
    <source>
        <dbReference type="ARBA" id="ARBA00010989"/>
    </source>
</evidence>
<name>A0A0C3GTS5_OIDMZ</name>
<comment type="similarity">
    <text evidence="2">Belongs to the MSOX/MTOX family.</text>
</comment>
<gene>
    <name evidence="9" type="ORF">OIDMADRAFT_137472</name>
</gene>
<reference evidence="10" key="2">
    <citation type="submission" date="2015-01" db="EMBL/GenBank/DDBJ databases">
        <title>Evolutionary Origins and Diversification of the Mycorrhizal Mutualists.</title>
        <authorList>
            <consortium name="DOE Joint Genome Institute"/>
            <consortium name="Mycorrhizal Genomics Consortium"/>
            <person name="Kohler A."/>
            <person name="Kuo A."/>
            <person name="Nagy L.G."/>
            <person name="Floudas D."/>
            <person name="Copeland A."/>
            <person name="Barry K.W."/>
            <person name="Cichocki N."/>
            <person name="Veneault-Fourrey C."/>
            <person name="LaButti K."/>
            <person name="Lindquist E.A."/>
            <person name="Lipzen A."/>
            <person name="Lundell T."/>
            <person name="Morin E."/>
            <person name="Murat C."/>
            <person name="Riley R."/>
            <person name="Ohm R."/>
            <person name="Sun H."/>
            <person name="Tunlid A."/>
            <person name="Henrissat B."/>
            <person name="Grigoriev I.V."/>
            <person name="Hibbett D.S."/>
            <person name="Martin F."/>
        </authorList>
    </citation>
    <scope>NUCLEOTIDE SEQUENCE [LARGE SCALE GENOMIC DNA]</scope>
    <source>
        <strain evidence="10">Zn</strain>
    </source>
</reference>
<proteinExistence type="inferred from homology"/>
<evidence type="ECO:0000313" key="9">
    <source>
        <dbReference type="EMBL" id="KIM93786.1"/>
    </source>
</evidence>
<sequence>MPRHKSDRILIVGAGVFGLGAASELAARGYQNITVIDRFPPPVPDGSSVDISRVIRADYADPIYGRMATEAQALWQTEYKDHFHQSGLVLLTETPEHPYIEGCIDVLRNAKQPFTRLGNGNEAKTAYPALSGNLSRMSGYTNAAGGWADAASAIKQLAFKCAQGRVSFITGPRGTVTQLQRRGNKITGVEVLSGPPITADHIILATGAWTSTLIPTYESVISTGQPVGFIQLTADEAKRLRKLPVVINLSSGFFVFPPTPGTNILKVARHGFGYENPVEVKYPPAQKGMPVLQKTVSSPLRDRSGARTSFIPADSDKALRDGIRQVLPEFADRVWDRTRLCWYTDTPRGDFIITDHPQMEGLFLATGGSGHAFKFLPVLGKYIADVFENVAPQEVKDKWSYENAMNRSPSKGDGSRGGPKRRNLNVTERASL</sequence>
<dbReference type="InParanoid" id="A0A0C3GTS5"/>
<dbReference type="STRING" id="913774.A0A0C3GTS5"/>
<dbReference type="GO" id="GO:0004657">
    <property type="term" value="F:proline dehydrogenase activity"/>
    <property type="evidence" value="ECO:0007669"/>
    <property type="project" value="EnsemblFungi"/>
</dbReference>
<keyword evidence="7" id="KW-0732">Signal</keyword>
<comment type="cofactor">
    <cofactor evidence="1">
        <name>FAD</name>
        <dbReference type="ChEBI" id="CHEBI:57692"/>
    </cofactor>
</comment>
<protein>
    <recommendedName>
        <fullName evidence="8">FAD dependent oxidoreductase domain-containing protein</fullName>
    </recommendedName>
</protein>
<dbReference type="GO" id="GO:0008115">
    <property type="term" value="F:sarcosine oxidase activity"/>
    <property type="evidence" value="ECO:0007669"/>
    <property type="project" value="TreeGrafter"/>
</dbReference>
<feature type="signal peptide" evidence="7">
    <location>
        <begin position="1"/>
        <end position="22"/>
    </location>
</feature>
<evidence type="ECO:0000256" key="5">
    <source>
        <dbReference type="ARBA" id="ARBA00023002"/>
    </source>
</evidence>
<accession>A0A0C3GTS5</accession>
<keyword evidence="4" id="KW-0274">FAD</keyword>
<organism evidence="9 10">
    <name type="scientific">Oidiodendron maius (strain Zn)</name>
    <dbReference type="NCBI Taxonomy" id="913774"/>
    <lineage>
        <taxon>Eukaryota</taxon>
        <taxon>Fungi</taxon>
        <taxon>Dikarya</taxon>
        <taxon>Ascomycota</taxon>
        <taxon>Pezizomycotina</taxon>
        <taxon>Leotiomycetes</taxon>
        <taxon>Leotiomycetes incertae sedis</taxon>
        <taxon>Myxotrichaceae</taxon>
        <taxon>Oidiodendron</taxon>
    </lineage>
</organism>
<dbReference type="EMBL" id="KN832893">
    <property type="protein sequence ID" value="KIM93786.1"/>
    <property type="molecule type" value="Genomic_DNA"/>
</dbReference>
<evidence type="ECO:0000256" key="4">
    <source>
        <dbReference type="ARBA" id="ARBA00022827"/>
    </source>
</evidence>
<feature type="region of interest" description="Disordered" evidence="6">
    <location>
        <begin position="401"/>
        <end position="432"/>
    </location>
</feature>
<evidence type="ECO:0000256" key="7">
    <source>
        <dbReference type="SAM" id="SignalP"/>
    </source>
</evidence>
<dbReference type="AlphaFoldDB" id="A0A0C3GTS5"/>
<dbReference type="Pfam" id="PF01266">
    <property type="entry name" value="DAO"/>
    <property type="match status" value="1"/>
</dbReference>
<dbReference type="OrthoDB" id="2219495at2759"/>
<keyword evidence="3" id="KW-0285">Flavoprotein</keyword>